<keyword evidence="7" id="KW-1185">Reference proteome</keyword>
<feature type="region of interest" description="Disordered" evidence="5">
    <location>
        <begin position="35"/>
        <end position="70"/>
    </location>
</feature>
<dbReference type="GeneID" id="111125101"/>
<name>A0A8B8D9G9_CRAVI</name>
<feature type="coiled-coil region" evidence="4">
    <location>
        <begin position="1022"/>
        <end position="1053"/>
    </location>
</feature>
<dbReference type="Gene3D" id="1.10.287.1490">
    <property type="match status" value="2"/>
</dbReference>
<gene>
    <name evidence="8" type="primary">LOC111125101</name>
</gene>
<evidence type="ECO:0000256" key="1">
    <source>
        <dbReference type="ARBA" id="ARBA00004186"/>
    </source>
</evidence>
<proteinExistence type="predicted"/>
<feature type="compositionally biased region" description="Basic and acidic residues" evidence="5">
    <location>
        <begin position="246"/>
        <end position="255"/>
    </location>
</feature>
<comment type="subcellular location">
    <subcellularLocation>
        <location evidence="1">Cytoplasm</location>
        <location evidence="1">Cytoskeleton</location>
        <location evidence="1">Spindle</location>
    </subcellularLocation>
</comment>
<evidence type="ECO:0000256" key="4">
    <source>
        <dbReference type="SAM" id="Coils"/>
    </source>
</evidence>
<feature type="coiled-coil region" evidence="4">
    <location>
        <begin position="860"/>
        <end position="982"/>
    </location>
</feature>
<feature type="region of interest" description="Disordered" evidence="5">
    <location>
        <begin position="1310"/>
        <end position="1346"/>
    </location>
</feature>
<feature type="coiled-coil region" evidence="4">
    <location>
        <begin position="768"/>
        <end position="834"/>
    </location>
</feature>
<keyword evidence="3" id="KW-0206">Cytoskeleton</keyword>
<feature type="compositionally biased region" description="Basic and acidic residues" evidence="5">
    <location>
        <begin position="38"/>
        <end position="50"/>
    </location>
</feature>
<dbReference type="SUPFAM" id="SSF57997">
    <property type="entry name" value="Tropomyosin"/>
    <property type="match status" value="1"/>
</dbReference>
<evidence type="ECO:0000313" key="8">
    <source>
        <dbReference type="RefSeq" id="XP_022324280.1"/>
    </source>
</evidence>
<accession>A0A8B8D9G9</accession>
<dbReference type="Pfam" id="PF15908">
    <property type="entry name" value="HMMR_C"/>
    <property type="match status" value="1"/>
</dbReference>
<feature type="domain" description="Hyaluronan-mediated motility receptor C-terminal" evidence="6">
    <location>
        <begin position="1200"/>
        <end position="1345"/>
    </location>
</feature>
<feature type="coiled-coil region" evidence="4">
    <location>
        <begin position="581"/>
        <end position="686"/>
    </location>
</feature>
<keyword evidence="2" id="KW-0963">Cytoplasm</keyword>
<evidence type="ECO:0000256" key="5">
    <source>
        <dbReference type="SAM" id="MobiDB-lite"/>
    </source>
</evidence>
<dbReference type="Proteomes" id="UP000694844">
    <property type="component" value="Chromosome 3"/>
</dbReference>
<evidence type="ECO:0000256" key="3">
    <source>
        <dbReference type="ARBA" id="ARBA00023212"/>
    </source>
</evidence>
<dbReference type="OrthoDB" id="419631at2759"/>
<reference evidence="8" key="1">
    <citation type="submission" date="2025-08" db="UniProtKB">
        <authorList>
            <consortium name="RefSeq"/>
        </authorList>
    </citation>
    <scope>IDENTIFICATION</scope>
    <source>
        <tissue evidence="8">Whole sample</tissue>
    </source>
</reference>
<evidence type="ECO:0000313" key="7">
    <source>
        <dbReference type="Proteomes" id="UP000694844"/>
    </source>
</evidence>
<feature type="coiled-coil region" evidence="4">
    <location>
        <begin position="373"/>
        <end position="555"/>
    </location>
</feature>
<sequence>MSFPKANIKRFNDVLGCAPPVGSYDPKLAAKQAGGIIDKSERFRPPKDAGGEMLDTPSKKRNPSDSMWSNTSVMDTSIMKSKAKKPEPIPTAELMKIKELEKEIRVLLQERTNQDKQLCQREDEITKLEGRLNNAQTDRSSLMAKVASLEKAIKDANKSNDLLKTKVTTAENSGKKNEALQSELSNLRHQLEVKDREIHRLRQELDNLIKTQFSDFAMFESIMASLEKKAADLQVNGLTMNGTTKTEAKTSKTEAETPSNGKSSTSKKSAERLRRRFEEAIQSYSSKVEALRCSMEERCSLARQQQEDLETALIKAQGEVLQLSREMQADRDKSKDQRRQLYSKIRGLTDKNWTKEDEIRYLKGEVVAASGQAGELDQEAFELEAEVAALIEKMELLEEEKNTLNENIRILMEKFQILEKNHGQEKKSSRDAIENLRVQLELSQTSLRDIQQKYTSLEAKNNELIRNMHDQMEEVEALSCQIKEKDKECGNLSELIKEKENSITDLDVQLVGARIEMQHLRESAQSHKEEVQTLKREIQEVEESLRKQLKKEEETHQRTARGHADQIIDLEKKEICLLEENGILKKEIQEATQQCTDMKNAVDRLEADLVNVRKQSDAEVKQLCEMKDKDMKELQENLRQAKAEIESLQKVVSEREDQLLNHQATVSNLEEKEAILRANVDTLEREYTEFKLNQESAMECVIQKGEEMREENGKLRVELESVVKEKHELFCKVAELQVSITETQSSLAEKDKRIVNLSAENGDMDEKLKVISAEKEKLDVAVSELNQKLKETEEDIMKEKSRLAETESALKSKLEELQQEVEKNKDAFIKKEKDITSLMVENGQLMKEIDYLSSSRQQDQALMSEDLRSFEERVKQLIEEKASLYQKTADIASEKEKLEVENLKLKNEAEQTVDELERVKAAVVEKEDSVTARLTQVMEQKDSYEQVITSLSQQVRELQETNEKLEKDCENLTNSAHSSQAELESCTQALQAKLSSVMEENSGLTDQMGQAEQIKCKLKSEVEDLKIKIEKLNQSHDSEIRKLTDSIQELKKSLHISTNSNQRELQQLQCELSNVVKKKMEDNVMFTEKISKAKSELQSERQIRQTLEEDFNTLQGKYASLEAARLTLTKTVDRLEGERNQLNSQNLDLGELVSQREADQQSLKAELQTLQSAMRDLEIKSQEERERHTHELEAVRESIQSKANQEELDLMTAEAEKWQKLFEDLQAKVEPFMEQLDAFELEKQALLGRSNHAQAEMDKLANQYAKLLGHQNQKQKIHHVAKIKEENINLKKEVTLLREQITKQKRTIQKLEDKTGNDGRKRFDPSQAFRHSKENLAPPSSPLRDDSAWSIQTIESSDVMSEASTRRKVCHTCGKHKLTKGISKIQLHAFDFPSTDD</sequence>
<dbReference type="GO" id="GO:0005819">
    <property type="term" value="C:spindle"/>
    <property type="evidence" value="ECO:0007669"/>
    <property type="project" value="UniProtKB-SubCell"/>
</dbReference>
<dbReference type="GO" id="GO:0005540">
    <property type="term" value="F:hyaluronic acid binding"/>
    <property type="evidence" value="ECO:0007669"/>
    <property type="project" value="InterPro"/>
</dbReference>
<dbReference type="PANTHER" id="PTHR18956:SF6">
    <property type="entry name" value="HYALURONAN MEDIATED MOTILITY RECEPTOR"/>
    <property type="match status" value="1"/>
</dbReference>
<dbReference type="Pfam" id="PF15905">
    <property type="entry name" value="HMMR_N"/>
    <property type="match status" value="1"/>
</dbReference>
<keyword evidence="4" id="KW-0175">Coiled coil</keyword>
<organism evidence="7 8">
    <name type="scientific">Crassostrea virginica</name>
    <name type="common">Eastern oyster</name>
    <dbReference type="NCBI Taxonomy" id="6565"/>
    <lineage>
        <taxon>Eukaryota</taxon>
        <taxon>Metazoa</taxon>
        <taxon>Spiralia</taxon>
        <taxon>Lophotrochozoa</taxon>
        <taxon>Mollusca</taxon>
        <taxon>Bivalvia</taxon>
        <taxon>Autobranchia</taxon>
        <taxon>Pteriomorphia</taxon>
        <taxon>Ostreida</taxon>
        <taxon>Ostreoidea</taxon>
        <taxon>Ostreidae</taxon>
        <taxon>Crassostrea</taxon>
    </lineage>
</organism>
<dbReference type="InterPro" id="IPR031794">
    <property type="entry name" value="HMMR_C"/>
</dbReference>
<feature type="compositionally biased region" description="Polar residues" evidence="5">
    <location>
        <begin position="258"/>
        <end position="267"/>
    </location>
</feature>
<protein>
    <submittedName>
        <fullName evidence="8">Hyaluronan mediated motility receptor-like isoform X1</fullName>
    </submittedName>
</protein>
<evidence type="ECO:0000256" key="2">
    <source>
        <dbReference type="ARBA" id="ARBA00022490"/>
    </source>
</evidence>
<evidence type="ECO:0000259" key="6">
    <source>
        <dbReference type="Pfam" id="PF15908"/>
    </source>
</evidence>
<dbReference type="PANTHER" id="PTHR18956">
    <property type="entry name" value="HYALURONAN MEDIATED MOTILITY RECEPTOR"/>
    <property type="match status" value="1"/>
</dbReference>
<feature type="compositionally biased region" description="Basic and acidic residues" evidence="5">
    <location>
        <begin position="1310"/>
        <end position="1324"/>
    </location>
</feature>
<feature type="coiled-coil region" evidence="4">
    <location>
        <begin position="97"/>
        <end position="211"/>
    </location>
</feature>
<dbReference type="GO" id="GO:0016020">
    <property type="term" value="C:membrane"/>
    <property type="evidence" value="ECO:0007669"/>
    <property type="project" value="TreeGrafter"/>
</dbReference>
<dbReference type="Gene3D" id="1.20.5.1160">
    <property type="entry name" value="Vasodilator-stimulated phosphoprotein"/>
    <property type="match status" value="1"/>
</dbReference>
<feature type="region of interest" description="Disordered" evidence="5">
    <location>
        <begin position="242"/>
        <end position="271"/>
    </location>
</feature>
<dbReference type="RefSeq" id="XP_022324280.1">
    <property type="nucleotide sequence ID" value="XM_022468572.1"/>
</dbReference>
<dbReference type="KEGG" id="cvn:111125101"/>
<dbReference type="InterPro" id="IPR026203">
    <property type="entry name" value="IHABP"/>
</dbReference>